<evidence type="ECO:0000313" key="11">
    <source>
        <dbReference type="EMBL" id="THH07896.1"/>
    </source>
</evidence>
<keyword evidence="6 10" id="KW-0560">Oxidoreductase</keyword>
<evidence type="ECO:0000313" key="12">
    <source>
        <dbReference type="Proteomes" id="UP000310158"/>
    </source>
</evidence>
<dbReference type="InterPro" id="IPR017972">
    <property type="entry name" value="Cyt_P450_CS"/>
</dbReference>
<organism evidence="11 12">
    <name type="scientific">Bondarzewia mesenterica</name>
    <dbReference type="NCBI Taxonomy" id="1095465"/>
    <lineage>
        <taxon>Eukaryota</taxon>
        <taxon>Fungi</taxon>
        <taxon>Dikarya</taxon>
        <taxon>Basidiomycota</taxon>
        <taxon>Agaricomycotina</taxon>
        <taxon>Agaricomycetes</taxon>
        <taxon>Russulales</taxon>
        <taxon>Bondarzewiaceae</taxon>
        <taxon>Bondarzewia</taxon>
    </lineage>
</organism>
<evidence type="ECO:0008006" key="13">
    <source>
        <dbReference type="Google" id="ProtNLM"/>
    </source>
</evidence>
<dbReference type="SUPFAM" id="SSF48264">
    <property type="entry name" value="Cytochrome P450"/>
    <property type="match status" value="1"/>
</dbReference>
<dbReference type="GO" id="GO:0016705">
    <property type="term" value="F:oxidoreductase activity, acting on paired donors, with incorporation or reduction of molecular oxygen"/>
    <property type="evidence" value="ECO:0007669"/>
    <property type="project" value="InterPro"/>
</dbReference>
<evidence type="ECO:0000256" key="7">
    <source>
        <dbReference type="ARBA" id="ARBA00023004"/>
    </source>
</evidence>
<evidence type="ECO:0000256" key="2">
    <source>
        <dbReference type="ARBA" id="ARBA00005179"/>
    </source>
</evidence>
<evidence type="ECO:0000256" key="3">
    <source>
        <dbReference type="ARBA" id="ARBA00010617"/>
    </source>
</evidence>
<evidence type="ECO:0000256" key="10">
    <source>
        <dbReference type="RuleBase" id="RU000461"/>
    </source>
</evidence>
<evidence type="ECO:0000256" key="1">
    <source>
        <dbReference type="ARBA" id="ARBA00001971"/>
    </source>
</evidence>
<comment type="pathway">
    <text evidence="2">Secondary metabolite biosynthesis.</text>
</comment>
<sequence>MPLKQLAIVSPASGMITILHPTSGASIIFMRGYNLLTSSATGFASLQIREFYGASPGLRFHTLSGIHSVSPELQSSFRQTVQSAPAVGHCLRRHVVPGLTDANDRTVGSDNAISRTVWTNVAVDVAGIVVALFLTKAYLRRRTRNGLPLPPGPKPLPVIGNLLDVPRKQPAWLVYEQWGKKYGDIMSITVLGQTIVILNSPTIAKELLDKRGAKYSDRPEIPMIKLMHLDVANIALQRYSKEWRMTRRIADHSLRPSASITYRPMQRKNAHRFLRLLLKDPEEFVQHIRHFTTAIAMSVAYGYEIADYNDRYVVIAEEAVSMGAASFYPGAWLVNVIPSLNHLPGWLPGMGFKKYARDCAKLVNEMIEAPFAYVKERMRDGTALPSLSQENLDTCQSEEEERMIKYVASSIYSAGADTSGSTLSTMFLALARFPEAQKRAQAEIDAIVGRGRLPDYDDREKMPYIEALCQELLRWRLASPMGTVRTSMEDDVYDGYFIPKGSYILANAWAMLHDPTTYPDPDAFKPERFLNADGKFVEDPILASHFGFGRRICPGRHLALATLWITVTSVLAVFNVTKAKDENGKEVDVGADYSDSLVSFPLPFKCAIVPRDARSMELIGASETSVVEGQVA</sequence>
<keyword evidence="12" id="KW-1185">Reference proteome</keyword>
<keyword evidence="5 9" id="KW-0479">Metal-binding</keyword>
<evidence type="ECO:0000256" key="8">
    <source>
        <dbReference type="ARBA" id="ARBA00023033"/>
    </source>
</evidence>
<name>A0A4S4L8F4_9AGAM</name>
<reference evidence="11 12" key="1">
    <citation type="submission" date="2019-02" db="EMBL/GenBank/DDBJ databases">
        <title>Genome sequencing of the rare red list fungi Bondarzewia mesenterica.</title>
        <authorList>
            <person name="Buettner E."/>
            <person name="Kellner H."/>
        </authorList>
    </citation>
    <scope>NUCLEOTIDE SEQUENCE [LARGE SCALE GENOMIC DNA]</scope>
    <source>
        <strain evidence="11 12">DSM 108281</strain>
    </source>
</reference>
<comment type="similarity">
    <text evidence="3 10">Belongs to the cytochrome P450 family.</text>
</comment>
<dbReference type="AlphaFoldDB" id="A0A4S4L8F4"/>
<dbReference type="PANTHER" id="PTHR46300">
    <property type="entry name" value="P450, PUTATIVE (EUROFUNG)-RELATED-RELATED"/>
    <property type="match status" value="1"/>
</dbReference>
<evidence type="ECO:0000256" key="9">
    <source>
        <dbReference type="PIRSR" id="PIRSR602401-1"/>
    </source>
</evidence>
<evidence type="ECO:0000256" key="4">
    <source>
        <dbReference type="ARBA" id="ARBA00022617"/>
    </source>
</evidence>
<evidence type="ECO:0000256" key="6">
    <source>
        <dbReference type="ARBA" id="ARBA00023002"/>
    </source>
</evidence>
<comment type="cofactor">
    <cofactor evidence="1 9">
        <name>heme</name>
        <dbReference type="ChEBI" id="CHEBI:30413"/>
    </cofactor>
</comment>
<dbReference type="Pfam" id="PF00067">
    <property type="entry name" value="p450"/>
    <property type="match status" value="1"/>
</dbReference>
<keyword evidence="4 9" id="KW-0349">Heme</keyword>
<comment type="caution">
    <text evidence="11">The sequence shown here is derived from an EMBL/GenBank/DDBJ whole genome shotgun (WGS) entry which is preliminary data.</text>
</comment>
<dbReference type="Proteomes" id="UP000310158">
    <property type="component" value="Unassembled WGS sequence"/>
</dbReference>
<accession>A0A4S4L8F4</accession>
<dbReference type="Gene3D" id="1.10.630.10">
    <property type="entry name" value="Cytochrome P450"/>
    <property type="match status" value="1"/>
</dbReference>
<dbReference type="PRINTS" id="PR00463">
    <property type="entry name" value="EP450I"/>
</dbReference>
<evidence type="ECO:0000256" key="5">
    <source>
        <dbReference type="ARBA" id="ARBA00022723"/>
    </source>
</evidence>
<keyword evidence="8 10" id="KW-0503">Monooxygenase</keyword>
<dbReference type="InterPro" id="IPR002401">
    <property type="entry name" value="Cyt_P450_E_grp-I"/>
</dbReference>
<feature type="binding site" description="axial binding residue" evidence="9">
    <location>
        <position position="553"/>
    </location>
    <ligand>
        <name>heme</name>
        <dbReference type="ChEBI" id="CHEBI:30413"/>
    </ligand>
    <ligandPart>
        <name>Fe</name>
        <dbReference type="ChEBI" id="CHEBI:18248"/>
    </ligandPart>
</feature>
<dbReference type="CDD" id="cd11065">
    <property type="entry name" value="CYP64-like"/>
    <property type="match status" value="1"/>
</dbReference>
<dbReference type="GO" id="GO:0005506">
    <property type="term" value="F:iron ion binding"/>
    <property type="evidence" value="ECO:0007669"/>
    <property type="project" value="InterPro"/>
</dbReference>
<dbReference type="InterPro" id="IPR050364">
    <property type="entry name" value="Cytochrome_P450_fung"/>
</dbReference>
<dbReference type="GO" id="GO:0020037">
    <property type="term" value="F:heme binding"/>
    <property type="evidence" value="ECO:0007669"/>
    <property type="project" value="InterPro"/>
</dbReference>
<dbReference type="OrthoDB" id="2789670at2759"/>
<dbReference type="InterPro" id="IPR001128">
    <property type="entry name" value="Cyt_P450"/>
</dbReference>
<gene>
    <name evidence="11" type="ORF">EW146_g9173</name>
</gene>
<dbReference type="GO" id="GO:0004497">
    <property type="term" value="F:monooxygenase activity"/>
    <property type="evidence" value="ECO:0007669"/>
    <property type="project" value="UniProtKB-KW"/>
</dbReference>
<keyword evidence="7 9" id="KW-0408">Iron</keyword>
<dbReference type="EMBL" id="SGPL01000741">
    <property type="protein sequence ID" value="THH07896.1"/>
    <property type="molecule type" value="Genomic_DNA"/>
</dbReference>
<dbReference type="PROSITE" id="PS00086">
    <property type="entry name" value="CYTOCHROME_P450"/>
    <property type="match status" value="1"/>
</dbReference>
<protein>
    <recommendedName>
        <fullName evidence="13">Cytochrome P450</fullName>
    </recommendedName>
</protein>
<proteinExistence type="inferred from homology"/>
<dbReference type="PANTHER" id="PTHR46300:SF7">
    <property type="entry name" value="P450, PUTATIVE (EUROFUNG)-RELATED"/>
    <property type="match status" value="1"/>
</dbReference>
<dbReference type="InterPro" id="IPR036396">
    <property type="entry name" value="Cyt_P450_sf"/>
</dbReference>